<organism evidence="9 10">
    <name type="scientific">Chenopodium quinoa</name>
    <name type="common">Quinoa</name>
    <dbReference type="NCBI Taxonomy" id="63459"/>
    <lineage>
        <taxon>Eukaryota</taxon>
        <taxon>Viridiplantae</taxon>
        <taxon>Streptophyta</taxon>
        <taxon>Embryophyta</taxon>
        <taxon>Tracheophyta</taxon>
        <taxon>Spermatophyta</taxon>
        <taxon>Magnoliopsida</taxon>
        <taxon>eudicotyledons</taxon>
        <taxon>Gunneridae</taxon>
        <taxon>Pentapetalae</taxon>
        <taxon>Caryophyllales</taxon>
        <taxon>Chenopodiaceae</taxon>
        <taxon>Chenopodioideae</taxon>
        <taxon>Atripliceae</taxon>
        <taxon>Chenopodium</taxon>
    </lineage>
</organism>
<dbReference type="EnsemblPlants" id="AUR62032731-RA">
    <property type="protein sequence ID" value="AUR62032731-RA:cds"/>
    <property type="gene ID" value="AUR62032731"/>
</dbReference>
<dbReference type="Gene3D" id="1.10.8.430">
    <property type="entry name" value="Helical domain of apoptotic protease-activating factors"/>
    <property type="match status" value="1"/>
</dbReference>
<protein>
    <submittedName>
        <fullName evidence="9">Uncharacterized protein</fullName>
    </submittedName>
</protein>
<dbReference type="AlphaFoldDB" id="A0A803MN80"/>
<dbReference type="OMA" id="LLWHANN"/>
<dbReference type="SUPFAM" id="SSF52058">
    <property type="entry name" value="L domain-like"/>
    <property type="match status" value="2"/>
</dbReference>
<dbReference type="InterPro" id="IPR041118">
    <property type="entry name" value="Rx_N"/>
</dbReference>
<dbReference type="InterPro" id="IPR002182">
    <property type="entry name" value="NB-ARC"/>
</dbReference>
<dbReference type="SUPFAM" id="SSF52540">
    <property type="entry name" value="P-loop containing nucleoside triphosphate hydrolases"/>
    <property type="match status" value="1"/>
</dbReference>
<dbReference type="Pfam" id="PF00931">
    <property type="entry name" value="NB-ARC"/>
    <property type="match status" value="1"/>
</dbReference>
<dbReference type="InterPro" id="IPR036388">
    <property type="entry name" value="WH-like_DNA-bd_sf"/>
</dbReference>
<dbReference type="InterPro" id="IPR042197">
    <property type="entry name" value="Apaf_helical"/>
</dbReference>
<dbReference type="OrthoDB" id="5279713at2759"/>
<evidence type="ECO:0000259" key="7">
    <source>
        <dbReference type="Pfam" id="PF23559"/>
    </source>
</evidence>
<dbReference type="InterPro" id="IPR055414">
    <property type="entry name" value="LRR_R13L4/SHOC2-like"/>
</dbReference>
<dbReference type="GO" id="GO:0051707">
    <property type="term" value="P:response to other organism"/>
    <property type="evidence" value="ECO:0007669"/>
    <property type="project" value="UniProtKB-ARBA"/>
</dbReference>
<dbReference type="FunFam" id="1.10.10.10:FF:000322">
    <property type="entry name" value="Probable disease resistance protein At1g63360"/>
    <property type="match status" value="1"/>
</dbReference>
<keyword evidence="10" id="KW-1185">Reference proteome</keyword>
<feature type="domain" description="NB-ARC" evidence="5">
    <location>
        <begin position="148"/>
        <end position="321"/>
    </location>
</feature>
<dbReference type="PANTHER" id="PTHR36766">
    <property type="entry name" value="PLANT BROAD-SPECTRUM MILDEW RESISTANCE PROTEIN RPW8"/>
    <property type="match status" value="1"/>
</dbReference>
<evidence type="ECO:0000313" key="9">
    <source>
        <dbReference type="EnsemblPlants" id="AUR62032731-RA:cds"/>
    </source>
</evidence>
<dbReference type="GO" id="GO:0006952">
    <property type="term" value="P:defense response"/>
    <property type="evidence" value="ECO:0007669"/>
    <property type="project" value="UniProtKB-KW"/>
</dbReference>
<dbReference type="InterPro" id="IPR058922">
    <property type="entry name" value="WHD_DRP"/>
</dbReference>
<evidence type="ECO:0000256" key="1">
    <source>
        <dbReference type="ARBA" id="ARBA00022737"/>
    </source>
</evidence>
<keyword evidence="1" id="KW-0677">Repeat</keyword>
<sequence length="1097" mass="125562">MATATGMVLGVAQTLFAALQCKELKELCSKFKYDSQLETLRGTIETIQKVLLDADSRHLELNNQGLEWVNKLKDAVYEADDLFDKFATIAQQQKRMPGGKISRKEIRKKLDAVANDRTQFGFSDVSRPVKRKEETWSDVNEDSIIGRDTDKEEIMGMLLRESDSSVDNVSFVSIVGMGGLGKTALAQLLYNDVRINDEFDLKLWVCVSDEFILNEILCKMLKSATEQDHGDIGADGVQKQVRRRIEGKKNFLILDDLWSEHRYQWLDLRNFLRGAARGSRVVVTTRSKRVAGAIGDYPMFTLRGLSDDDSWRLFKRVAFNRGSREIDDDLVDLGKNIVKKCANVPLAITVVGSTLHGQKNRNFWKSFQGIELSKMGQGEMSIMPILKFSYNYLEPQLKSCFIYCALFPKDYEIEKELLIRLWSAQGYLEPINDMQTTEDVGEEYFSKLLQRCFLQYFRHHDFRHGEIHSCKMHDLIHDLAQEIAGKESYLMEDTSKSPFDRKPRHLAISVRRSLLLSPSDTCSKLSGLRTLLRHSYRWLECESQVSTILANCGRLRVLDLHKLRIKALPSTIKNLLHLRYLDLSYNKNLKTLPESISRLYNLQVLNLKRCFLLEKLPKDLRELVNLKHLDITNCFRLTHMPIGMDSMTGLHTLTRFVLGPESSKKGQMGQLRDLIPLINLRGTLEVIFEKGYTYDFMDPEEEAYLVNKEHIKALTIENNGIWHHKKAAIVDERLLERLEPHRDLIEMNILGYKGVTLPRWAATLATSLPRLMRISLQHFHDLQHLPAMTQLQHLKSLELRDMPNVELMESDNNVAPSFPSLEELSLVECPGLKSFPRCPRVKTFRLWGLNEALTFCEANATTPAASSFSASSSSDSNDSNSAGVDVFDLWLLATDNLGLIKSLFGESIRSNDELILCDMEVESLSSAEEEYHRKYAFSIRSLWFLRCRNLKSLSGGGIEHLTNLKQLEIRGCPNLGLEEEERFPWKDLHALSYLSLCELPQLIDLPKGIQYLTSLQSIFIQGCENMKPHPEWLHCPKSLRSLSITCSPKLESLPEAILPSLTMLKIRWCNGLKKRYDEPNGTDFSKISNIPDLHLQF</sequence>
<dbReference type="GO" id="GO:0005524">
    <property type="term" value="F:ATP binding"/>
    <property type="evidence" value="ECO:0007669"/>
    <property type="project" value="UniProtKB-KW"/>
</dbReference>
<dbReference type="PANTHER" id="PTHR36766:SF35">
    <property type="entry name" value="DISEASE RESISTANCE PROTEIN RGA3"/>
    <property type="match status" value="1"/>
</dbReference>
<reference evidence="9" key="1">
    <citation type="journal article" date="2017" name="Nature">
        <title>The genome of Chenopodium quinoa.</title>
        <authorList>
            <person name="Jarvis D.E."/>
            <person name="Ho Y.S."/>
            <person name="Lightfoot D.J."/>
            <person name="Schmoeckel S.M."/>
            <person name="Li B."/>
            <person name="Borm T.J.A."/>
            <person name="Ohyanagi H."/>
            <person name="Mineta K."/>
            <person name="Michell C.T."/>
            <person name="Saber N."/>
            <person name="Kharbatia N.M."/>
            <person name="Rupper R.R."/>
            <person name="Sharp A.R."/>
            <person name="Dally N."/>
            <person name="Boughton B.A."/>
            <person name="Woo Y.H."/>
            <person name="Gao G."/>
            <person name="Schijlen E.G.W.M."/>
            <person name="Guo X."/>
            <person name="Momin A.A."/>
            <person name="Negrao S."/>
            <person name="Al-Babili S."/>
            <person name="Gehring C."/>
            <person name="Roessner U."/>
            <person name="Jung C."/>
            <person name="Murphy K."/>
            <person name="Arold S.T."/>
            <person name="Gojobori T."/>
            <person name="van der Linden C.G."/>
            <person name="van Loo E.N."/>
            <person name="Jellen E.N."/>
            <person name="Maughan P.J."/>
            <person name="Tester M."/>
        </authorList>
    </citation>
    <scope>NUCLEOTIDE SEQUENCE [LARGE SCALE GENOMIC DNA]</scope>
    <source>
        <strain evidence="9">cv. PI 614886</strain>
    </source>
</reference>
<evidence type="ECO:0000259" key="6">
    <source>
        <dbReference type="Pfam" id="PF18052"/>
    </source>
</evidence>
<evidence type="ECO:0000313" key="10">
    <source>
        <dbReference type="Proteomes" id="UP000596660"/>
    </source>
</evidence>
<dbReference type="GO" id="GO:0043531">
    <property type="term" value="F:ADP binding"/>
    <property type="evidence" value="ECO:0007669"/>
    <property type="project" value="InterPro"/>
</dbReference>
<dbReference type="InterPro" id="IPR027417">
    <property type="entry name" value="P-loop_NTPase"/>
</dbReference>
<proteinExistence type="predicted"/>
<dbReference type="RefSeq" id="XP_021738234.1">
    <property type="nucleotide sequence ID" value="XM_021882542.1"/>
</dbReference>
<dbReference type="Gene3D" id="3.80.10.10">
    <property type="entry name" value="Ribonuclease Inhibitor"/>
    <property type="match status" value="3"/>
</dbReference>
<dbReference type="Pfam" id="PF18052">
    <property type="entry name" value="Rx_N"/>
    <property type="match status" value="1"/>
</dbReference>
<dbReference type="PRINTS" id="PR00364">
    <property type="entry name" value="DISEASERSIST"/>
</dbReference>
<keyword evidence="3" id="KW-0611">Plant defense</keyword>
<dbReference type="Pfam" id="PF23559">
    <property type="entry name" value="WHD_DRP"/>
    <property type="match status" value="1"/>
</dbReference>
<dbReference type="Gene3D" id="1.10.10.10">
    <property type="entry name" value="Winged helix-like DNA-binding domain superfamily/Winged helix DNA-binding domain"/>
    <property type="match status" value="1"/>
</dbReference>
<dbReference type="Gene3D" id="3.40.50.300">
    <property type="entry name" value="P-loop containing nucleotide triphosphate hydrolases"/>
    <property type="match status" value="1"/>
</dbReference>
<dbReference type="InterPro" id="IPR032675">
    <property type="entry name" value="LRR_dom_sf"/>
</dbReference>
<dbReference type="Pfam" id="PF23598">
    <property type="entry name" value="LRR_14"/>
    <property type="match status" value="1"/>
</dbReference>
<accession>A0A803MN80</accession>
<name>A0A803MN80_CHEQI</name>
<feature type="domain" description="Disease resistance N-terminal" evidence="6">
    <location>
        <begin position="30"/>
        <end position="100"/>
    </location>
</feature>
<reference evidence="9" key="2">
    <citation type="submission" date="2021-03" db="UniProtKB">
        <authorList>
            <consortium name="EnsemblPlants"/>
        </authorList>
    </citation>
    <scope>IDENTIFICATION</scope>
</reference>
<evidence type="ECO:0000256" key="2">
    <source>
        <dbReference type="ARBA" id="ARBA00022741"/>
    </source>
</evidence>
<evidence type="ECO:0000259" key="5">
    <source>
        <dbReference type="Pfam" id="PF00931"/>
    </source>
</evidence>
<keyword evidence="2" id="KW-0547">Nucleotide-binding</keyword>
<dbReference type="KEGG" id="cqi:110704735"/>
<keyword evidence="4" id="KW-0067">ATP-binding</keyword>
<dbReference type="GeneID" id="110704735"/>
<feature type="domain" description="Disease resistance protein winged helix" evidence="7">
    <location>
        <begin position="406"/>
        <end position="480"/>
    </location>
</feature>
<evidence type="ECO:0000259" key="8">
    <source>
        <dbReference type="Pfam" id="PF23598"/>
    </source>
</evidence>
<evidence type="ECO:0000256" key="3">
    <source>
        <dbReference type="ARBA" id="ARBA00022821"/>
    </source>
</evidence>
<dbReference type="Gramene" id="AUR62032731-RA">
    <property type="protein sequence ID" value="AUR62032731-RA:cds"/>
    <property type="gene ID" value="AUR62032731"/>
</dbReference>
<dbReference type="Gene3D" id="1.20.5.4130">
    <property type="match status" value="1"/>
</dbReference>
<evidence type="ECO:0000256" key="4">
    <source>
        <dbReference type="ARBA" id="ARBA00022840"/>
    </source>
</evidence>
<dbReference type="Proteomes" id="UP000596660">
    <property type="component" value="Unplaced"/>
</dbReference>
<feature type="domain" description="Disease resistance R13L4/SHOC-2-like LRR" evidence="8">
    <location>
        <begin position="537"/>
        <end position="829"/>
    </location>
</feature>
<gene>
    <name evidence="9" type="primary">LOC110704735</name>
</gene>